<comment type="caution">
    <text evidence="2">The sequence shown here is derived from an EMBL/GenBank/DDBJ whole genome shotgun (WGS) entry which is preliminary data.</text>
</comment>
<protein>
    <submittedName>
        <fullName evidence="2">WcbI family polysaccharide biosynthesis putative acetyltransferase</fullName>
    </submittedName>
</protein>
<evidence type="ECO:0000313" key="2">
    <source>
        <dbReference type="EMBL" id="MDN0015561.1"/>
    </source>
</evidence>
<sequence>MEKLKVFIFANCHGSIYQKTIETSDVVGLFEINHVVSYENLNNYDAIECFFRECDILIIQPVHNYEKFKVENIKKILKPECLMIRIPFIRFDGFWEVGDVRSLEKFKSAAVMFYPKIDKVLEIPKYLKGENLHDVIIQNNFDHALEKFRDLENTGDIKFVDFFLKFYQKIPLFRDSYHLTIPFFNFICYQIIEIIRFNFPRVKLKNQDINMNNIKISKEWGHYKPITNKVANVLRLEYDLSSYFRYNRYDYLARIIQYENGSNSEIIGSLNELNLIFDNPKVLI</sequence>
<proteinExistence type="predicted"/>
<accession>A0ABT7WS98</accession>
<organism evidence="2 3">
    <name type="scientific">Acinetobacter thutiue</name>
    <dbReference type="NCBI Taxonomy" id="2998078"/>
    <lineage>
        <taxon>Bacteria</taxon>
        <taxon>Pseudomonadati</taxon>
        <taxon>Pseudomonadota</taxon>
        <taxon>Gammaproteobacteria</taxon>
        <taxon>Moraxellales</taxon>
        <taxon>Moraxellaceae</taxon>
        <taxon>Acinetobacter</taxon>
    </lineage>
</organism>
<gene>
    <name evidence="2" type="ORF">QTA56_15165</name>
</gene>
<evidence type="ECO:0000313" key="3">
    <source>
        <dbReference type="Proteomes" id="UP001168524"/>
    </source>
</evidence>
<evidence type="ECO:0000259" key="1">
    <source>
        <dbReference type="Pfam" id="PF18588"/>
    </source>
</evidence>
<dbReference type="InterPro" id="IPR041307">
    <property type="entry name" value="WcbI"/>
</dbReference>
<name>A0ABT7WS98_9GAMM</name>
<dbReference type="EMBL" id="JAUDZE010000009">
    <property type="protein sequence ID" value="MDN0015561.1"/>
    <property type="molecule type" value="Genomic_DNA"/>
</dbReference>
<feature type="domain" description="Polysaccharide biosynthesis enzyme WcbI" evidence="1">
    <location>
        <begin position="6"/>
        <end position="169"/>
    </location>
</feature>
<dbReference type="RefSeq" id="WP_267981829.1">
    <property type="nucleotide sequence ID" value="NZ_JAPQKF010000009.1"/>
</dbReference>
<reference evidence="2" key="1">
    <citation type="submission" date="2023-06" db="EMBL/GenBank/DDBJ databases">
        <title>Two novel species of Acinetobacter isolated from motorbike repairing workshop in Vietnam.</title>
        <authorList>
            <person name="Le N.T.T."/>
        </authorList>
    </citation>
    <scope>NUCLEOTIDE SEQUENCE</scope>
    <source>
        <strain evidence="2">VNH17</strain>
    </source>
</reference>
<dbReference type="Proteomes" id="UP001168524">
    <property type="component" value="Unassembled WGS sequence"/>
</dbReference>
<dbReference type="Gene3D" id="3.40.50.12080">
    <property type="match status" value="2"/>
</dbReference>
<keyword evidence="3" id="KW-1185">Reference proteome</keyword>
<dbReference type="Pfam" id="PF18588">
    <property type="entry name" value="WcbI"/>
    <property type="match status" value="1"/>
</dbReference>